<proteinExistence type="predicted"/>
<keyword evidence="2" id="KW-1185">Reference proteome</keyword>
<accession>A0A217ER21</accession>
<evidence type="ECO:0000313" key="1">
    <source>
        <dbReference type="EMBL" id="APZ82524.1"/>
    </source>
</evidence>
<evidence type="ECO:0000313" key="2">
    <source>
        <dbReference type="Proteomes" id="UP000221795"/>
    </source>
</evidence>
<name>A0A217ER21_BPGO3</name>
<protein>
    <submittedName>
        <fullName evidence="1">Uncharacterized protein</fullName>
    </submittedName>
</protein>
<gene>
    <name evidence="1" type="ORF">Goe3_c05900</name>
</gene>
<dbReference type="Proteomes" id="UP000221795">
    <property type="component" value="Segment"/>
</dbReference>
<organismHost>
    <name type="scientific">Bacillus subtilis</name>
    <dbReference type="NCBI Taxonomy" id="1423"/>
</organismHost>
<sequence length="117" mass="13472">MKKEAIYVFKYRGVSRTVNVFVDPIEKRRYWSSSSYIQPLNNPLNYTGTGAEEVQTYEPEIVHEELLPDFASYQRNMAQVLFKLPDVEAYAVGSYSELSEDSEPAIRELSVVLIDKL</sequence>
<reference evidence="1" key="1">
    <citation type="journal article" date="2017" name="Viruses">
        <title>Characterization of Bacillus subtilis Viruses vB_BsuM-Goe2 and vB_BsuM-Goe3.</title>
        <authorList>
            <person name="Willms I.M."/>
            <person name="Hoppert M."/>
            <person name="Hertel R."/>
        </authorList>
    </citation>
    <scope>NUCLEOTIDE SEQUENCE [LARGE SCALE GENOMIC DNA]</scope>
</reference>
<dbReference type="EMBL" id="KY368640">
    <property type="protein sequence ID" value="APZ82524.1"/>
    <property type="molecule type" value="Genomic_DNA"/>
</dbReference>
<organism evidence="1 2">
    <name type="scientific">Bacillus phage vB_BsuM-Goe3</name>
    <dbReference type="NCBI Taxonomy" id="1933063"/>
    <lineage>
        <taxon>Viruses</taxon>
        <taxon>Duplodnaviria</taxon>
        <taxon>Heunggongvirae</taxon>
        <taxon>Uroviricota</taxon>
        <taxon>Caudoviricetes</taxon>
        <taxon>Herelleviridae</taxon>
        <taxon>Bastillevirinae</taxon>
        <taxon>Grisebachstrassevirus</taxon>
        <taxon>Grisebachstrassevirus goe3</taxon>
    </lineage>
</organism>